<accession>A0AAD8T0R8</accession>
<keyword evidence="4" id="KW-1185">Reference proteome</keyword>
<name>A0AAD8T0R8_LOLMU</name>
<feature type="region of interest" description="Disordered" evidence="1">
    <location>
        <begin position="223"/>
        <end position="278"/>
    </location>
</feature>
<comment type="caution">
    <text evidence="3">The sequence shown here is derived from an EMBL/GenBank/DDBJ whole genome shotgun (WGS) entry which is preliminary data.</text>
</comment>
<organism evidence="3 4">
    <name type="scientific">Lolium multiflorum</name>
    <name type="common">Italian ryegrass</name>
    <name type="synonym">Lolium perenne subsp. multiflorum</name>
    <dbReference type="NCBI Taxonomy" id="4521"/>
    <lineage>
        <taxon>Eukaryota</taxon>
        <taxon>Viridiplantae</taxon>
        <taxon>Streptophyta</taxon>
        <taxon>Embryophyta</taxon>
        <taxon>Tracheophyta</taxon>
        <taxon>Spermatophyta</taxon>
        <taxon>Magnoliopsida</taxon>
        <taxon>Liliopsida</taxon>
        <taxon>Poales</taxon>
        <taxon>Poaceae</taxon>
        <taxon>BOP clade</taxon>
        <taxon>Pooideae</taxon>
        <taxon>Poodae</taxon>
        <taxon>Poeae</taxon>
        <taxon>Poeae Chloroplast Group 2 (Poeae type)</taxon>
        <taxon>Loliodinae</taxon>
        <taxon>Loliinae</taxon>
        <taxon>Lolium</taxon>
    </lineage>
</organism>
<proteinExistence type="predicted"/>
<evidence type="ECO:0000256" key="1">
    <source>
        <dbReference type="SAM" id="MobiDB-lite"/>
    </source>
</evidence>
<dbReference type="PANTHER" id="PTHR33223">
    <property type="entry name" value="CCHC-TYPE DOMAIN-CONTAINING PROTEIN"/>
    <property type="match status" value="1"/>
</dbReference>
<protein>
    <recommendedName>
        <fullName evidence="2">Retrotransposon gag domain-containing protein</fullName>
    </recommendedName>
</protein>
<dbReference type="AlphaFoldDB" id="A0AAD8T0R8"/>
<evidence type="ECO:0000313" key="4">
    <source>
        <dbReference type="Proteomes" id="UP001231189"/>
    </source>
</evidence>
<dbReference type="InterPro" id="IPR005162">
    <property type="entry name" value="Retrotrans_gag_dom"/>
</dbReference>
<evidence type="ECO:0000313" key="3">
    <source>
        <dbReference type="EMBL" id="KAK1667095.1"/>
    </source>
</evidence>
<dbReference type="Pfam" id="PF03732">
    <property type="entry name" value="Retrotrans_gag"/>
    <property type="match status" value="1"/>
</dbReference>
<dbReference type="Proteomes" id="UP001231189">
    <property type="component" value="Unassembled WGS sequence"/>
</dbReference>
<feature type="compositionally biased region" description="Basic residues" evidence="1">
    <location>
        <begin position="238"/>
        <end position="249"/>
    </location>
</feature>
<feature type="compositionally biased region" description="Basic and acidic residues" evidence="1">
    <location>
        <begin position="320"/>
        <end position="334"/>
    </location>
</feature>
<feature type="region of interest" description="Disordered" evidence="1">
    <location>
        <begin position="301"/>
        <end position="341"/>
    </location>
</feature>
<dbReference type="EMBL" id="JAUUTY010000003">
    <property type="protein sequence ID" value="KAK1667095.1"/>
    <property type="molecule type" value="Genomic_DNA"/>
</dbReference>
<reference evidence="3" key="1">
    <citation type="submission" date="2023-07" db="EMBL/GenBank/DDBJ databases">
        <title>A chromosome-level genome assembly of Lolium multiflorum.</title>
        <authorList>
            <person name="Chen Y."/>
            <person name="Copetti D."/>
            <person name="Kolliker R."/>
            <person name="Studer B."/>
        </authorList>
    </citation>
    <scope>NUCLEOTIDE SEQUENCE</scope>
    <source>
        <strain evidence="3">02402/16</strain>
        <tissue evidence="3">Leaf</tissue>
    </source>
</reference>
<evidence type="ECO:0000259" key="2">
    <source>
        <dbReference type="Pfam" id="PF03732"/>
    </source>
</evidence>
<sequence>MVAANGQPIDARTHIVNDQEWRARNRANDRLADEAPRQSAFNRVDPACFGPTIRGEPYPIGFKGPRDIEKYDTHIDPTVWIDSYTMAMGILGYSELLATRYLPLMMDGVNRHWFNTLTPNSIDSWEEARAAFIQHFASAYTRATTIEDLDRCVQGPRESTRRWVQRWQDMWTTSSGISTDIAIYCFRWCCRYEPLSAKLRRVSRDNISIAELFDIAQRYTNEDPAVDSDDEYGQQRNRPPHSLRQSPRRLPHDPKSFRRDNRAPGKTGPSPNSSTHVAAGPLCIYHSREGKPSTHTRLLLPEADREGPPRQGGQRHNQHKDRTKDQDQHKEDGFGRSAGSLHTFIGVGDRRDRKVLARAVA</sequence>
<gene>
    <name evidence="3" type="ORF">QYE76_055254</name>
</gene>
<feature type="compositionally biased region" description="Basic and acidic residues" evidence="1">
    <location>
        <begin position="250"/>
        <end position="263"/>
    </location>
</feature>
<dbReference type="PANTHER" id="PTHR33223:SF8">
    <property type="entry name" value="OS04G0172440 PROTEIN"/>
    <property type="match status" value="1"/>
</dbReference>
<feature type="domain" description="Retrotransposon gag" evidence="2">
    <location>
        <begin position="102"/>
        <end position="175"/>
    </location>
</feature>